<organism evidence="1 2">
    <name type="scientific">Streptomyces kunmingensis</name>
    <dbReference type="NCBI Taxonomy" id="68225"/>
    <lineage>
        <taxon>Bacteria</taxon>
        <taxon>Bacillati</taxon>
        <taxon>Actinomycetota</taxon>
        <taxon>Actinomycetes</taxon>
        <taxon>Kitasatosporales</taxon>
        <taxon>Streptomycetaceae</taxon>
        <taxon>Streptomyces</taxon>
    </lineage>
</organism>
<dbReference type="EMBL" id="JAOZYB010000346">
    <property type="protein sequence ID" value="MEB3965941.1"/>
    <property type="molecule type" value="Genomic_DNA"/>
</dbReference>
<name>A0ABU6CPQ1_9ACTN</name>
<comment type="caution">
    <text evidence="1">The sequence shown here is derived from an EMBL/GenBank/DDBJ whole genome shotgun (WGS) entry which is preliminary data.</text>
</comment>
<reference evidence="1 2" key="1">
    <citation type="submission" date="2022-10" db="EMBL/GenBank/DDBJ databases">
        <authorList>
            <person name="Xie J."/>
            <person name="Shen N."/>
        </authorList>
    </citation>
    <scope>NUCLEOTIDE SEQUENCE [LARGE SCALE GENOMIC DNA]</scope>
    <source>
        <strain evidence="1 2">DSM 41681</strain>
    </source>
</reference>
<gene>
    <name evidence="1" type="ORF">OKJ48_37825</name>
</gene>
<accession>A0ABU6CPQ1</accession>
<keyword evidence="2" id="KW-1185">Reference proteome</keyword>
<sequence length="92" mass="9759">MSTGDRLHVYDYHADGYSAVARFNYTGSSDTWFLWDSTGSHNGGVHTDLPIPESGGISFQVCIGSAGSGWVGDSDNVKQCSPWVRAAVDGSS</sequence>
<dbReference type="RefSeq" id="WP_324774688.1">
    <property type="nucleotide sequence ID" value="NZ_BAAATS010000017.1"/>
</dbReference>
<proteinExistence type="predicted"/>
<evidence type="ECO:0000313" key="2">
    <source>
        <dbReference type="Proteomes" id="UP001352223"/>
    </source>
</evidence>
<protein>
    <submittedName>
        <fullName evidence="1">Uncharacterized protein</fullName>
    </submittedName>
</protein>
<evidence type="ECO:0000313" key="1">
    <source>
        <dbReference type="EMBL" id="MEB3965941.1"/>
    </source>
</evidence>
<dbReference type="Proteomes" id="UP001352223">
    <property type="component" value="Unassembled WGS sequence"/>
</dbReference>